<dbReference type="SUPFAM" id="SSF51621">
    <property type="entry name" value="Phosphoenolpyruvate/pyruvate domain"/>
    <property type="match status" value="1"/>
</dbReference>
<comment type="caution">
    <text evidence="8">The sequence shown here is derived from an EMBL/GenBank/DDBJ whole genome shotgun (WGS) entry which is preliminary data.</text>
</comment>
<evidence type="ECO:0000313" key="9">
    <source>
        <dbReference type="Proteomes" id="UP000575068"/>
    </source>
</evidence>
<feature type="binding site" evidence="6">
    <location>
        <position position="129"/>
    </location>
    <ligand>
        <name>Mg(2+)</name>
        <dbReference type="ChEBI" id="CHEBI:18420"/>
    </ligand>
</feature>
<comment type="similarity">
    <text evidence="2">Belongs to the HpcH/HpaI aldolase family.</text>
</comment>
<dbReference type="GO" id="GO:0000287">
    <property type="term" value="F:magnesium ion binding"/>
    <property type="evidence" value="ECO:0007669"/>
    <property type="project" value="TreeGrafter"/>
</dbReference>
<comment type="cofactor">
    <cofactor evidence="1">
        <name>Mg(2+)</name>
        <dbReference type="ChEBI" id="CHEBI:18420"/>
    </cofactor>
</comment>
<keyword evidence="8" id="KW-0456">Lyase</keyword>
<dbReference type="PIRSF" id="PIRSF015582">
    <property type="entry name" value="Cit_lyase_B"/>
    <property type="match status" value="1"/>
</dbReference>
<keyword evidence="3 6" id="KW-0479">Metal-binding</keyword>
<gene>
    <name evidence="8" type="ORF">HNQ99_002517</name>
</gene>
<evidence type="ECO:0000256" key="2">
    <source>
        <dbReference type="ARBA" id="ARBA00005568"/>
    </source>
</evidence>
<dbReference type="Gene3D" id="3.20.20.60">
    <property type="entry name" value="Phosphoenolpyruvate-binding domains"/>
    <property type="match status" value="1"/>
</dbReference>
<dbReference type="Proteomes" id="UP000575068">
    <property type="component" value="Unassembled WGS sequence"/>
</dbReference>
<keyword evidence="4 6" id="KW-0460">Magnesium</keyword>
<evidence type="ECO:0000256" key="3">
    <source>
        <dbReference type="ARBA" id="ARBA00022723"/>
    </source>
</evidence>
<evidence type="ECO:0000256" key="1">
    <source>
        <dbReference type="ARBA" id="ARBA00001946"/>
    </source>
</evidence>
<feature type="binding site" evidence="6">
    <location>
        <position position="158"/>
    </location>
    <ligand>
        <name>Mg(2+)</name>
        <dbReference type="ChEBI" id="CHEBI:18420"/>
    </ligand>
</feature>
<feature type="domain" description="HpcH/HpaI aldolase/citrate lyase" evidence="7">
    <location>
        <begin position="10"/>
        <end position="226"/>
    </location>
</feature>
<dbReference type="InterPro" id="IPR040442">
    <property type="entry name" value="Pyrv_kinase-like_dom_sf"/>
</dbReference>
<reference evidence="8 9" key="1">
    <citation type="submission" date="2020-08" db="EMBL/GenBank/DDBJ databases">
        <title>Genomic Encyclopedia of Type Strains, Phase IV (KMG-IV): sequencing the most valuable type-strain genomes for metagenomic binning, comparative biology and taxonomic classification.</title>
        <authorList>
            <person name="Goeker M."/>
        </authorList>
    </citation>
    <scope>NUCLEOTIDE SEQUENCE [LARGE SCALE GENOMIC DNA]</scope>
    <source>
        <strain evidence="8 9">DSM 7465</strain>
    </source>
</reference>
<dbReference type="GO" id="GO:0008816">
    <property type="term" value="F:citryl-CoA lyase activity"/>
    <property type="evidence" value="ECO:0007669"/>
    <property type="project" value="UniProtKB-EC"/>
</dbReference>
<protein>
    <submittedName>
        <fullName evidence="8">Citrate lyase subunit beta/citryl-CoA lyase</fullName>
        <ecNumber evidence="8">4.1.3.34</ecNumber>
    </submittedName>
</protein>
<dbReference type="InterPro" id="IPR011206">
    <property type="entry name" value="Citrate_lyase_beta/mcl1/mcl2"/>
</dbReference>
<dbReference type="Pfam" id="PF03328">
    <property type="entry name" value="HpcH_HpaI"/>
    <property type="match status" value="1"/>
</dbReference>
<keyword evidence="9" id="KW-1185">Reference proteome</keyword>
<name>A0A840HVW2_9SPHN</name>
<accession>A0A840HVW2</accession>
<evidence type="ECO:0000259" key="7">
    <source>
        <dbReference type="Pfam" id="PF03328"/>
    </source>
</evidence>
<dbReference type="EMBL" id="JACHOV010000009">
    <property type="protein sequence ID" value="MBB4642195.1"/>
    <property type="molecule type" value="Genomic_DNA"/>
</dbReference>
<feature type="binding site" evidence="5">
    <location>
        <position position="71"/>
    </location>
    <ligand>
        <name>substrate</name>
    </ligand>
</feature>
<dbReference type="InterPro" id="IPR005000">
    <property type="entry name" value="Aldolase/citrate-lyase_domain"/>
</dbReference>
<evidence type="ECO:0000256" key="6">
    <source>
        <dbReference type="PIRSR" id="PIRSR015582-2"/>
    </source>
</evidence>
<organism evidence="8 9">
    <name type="scientific">Rhizorhapis suberifaciens</name>
    <name type="common">corky root of lettuce</name>
    <dbReference type="NCBI Taxonomy" id="13656"/>
    <lineage>
        <taxon>Bacteria</taxon>
        <taxon>Pseudomonadati</taxon>
        <taxon>Pseudomonadota</taxon>
        <taxon>Alphaproteobacteria</taxon>
        <taxon>Sphingomonadales</taxon>
        <taxon>Sphingomonadaceae</taxon>
        <taxon>Rhizorhapis</taxon>
    </lineage>
</organism>
<dbReference type="PANTHER" id="PTHR32308:SF10">
    <property type="entry name" value="CITRATE LYASE SUBUNIT BETA"/>
    <property type="match status" value="1"/>
</dbReference>
<dbReference type="InterPro" id="IPR015813">
    <property type="entry name" value="Pyrv/PenolPyrv_kinase-like_dom"/>
</dbReference>
<evidence type="ECO:0000313" key="8">
    <source>
        <dbReference type="EMBL" id="MBB4642195.1"/>
    </source>
</evidence>
<proteinExistence type="inferred from homology"/>
<evidence type="ECO:0000256" key="4">
    <source>
        <dbReference type="ARBA" id="ARBA00022842"/>
    </source>
</evidence>
<dbReference type="AlphaFoldDB" id="A0A840HVW2"/>
<sequence length="291" mass="31226">MSEMEYKPVRSVLYMPASNAKAIAKARSLDCDAVILDLEDAVAPDEKADARARALEAVREGGFGHREVVVRVNSLDTPWGRADMEAVAASSVAPDAILAPKISTAGDVRAYNALMASLPPRTRLWIMIETARSIFNLRDISDAAQETRLAAFVMGTNDLCKETNARLVAGRAALAPQLCLAVTAAKMAGLTIIDGVYNDLENAPGLEAECRQALEFGFDGKTLIHPGQIETANTVFSPTEAEIGFATAVIDAFAKPENASSGVLRVDGKMVELLHLEQCRRLVAMARSLVR</sequence>
<feature type="binding site" evidence="5">
    <location>
        <position position="129"/>
    </location>
    <ligand>
        <name>substrate</name>
    </ligand>
</feature>
<dbReference type="EC" id="4.1.3.34" evidence="8"/>
<evidence type="ECO:0000256" key="5">
    <source>
        <dbReference type="PIRSR" id="PIRSR015582-1"/>
    </source>
</evidence>
<dbReference type="GO" id="GO:0006107">
    <property type="term" value="P:oxaloacetate metabolic process"/>
    <property type="evidence" value="ECO:0007669"/>
    <property type="project" value="TreeGrafter"/>
</dbReference>
<dbReference type="PANTHER" id="PTHR32308">
    <property type="entry name" value="LYASE BETA SUBUNIT, PUTATIVE (AFU_ORTHOLOGUE AFUA_4G13030)-RELATED"/>
    <property type="match status" value="1"/>
</dbReference>